<dbReference type="InterPro" id="IPR000620">
    <property type="entry name" value="EamA_dom"/>
</dbReference>
<dbReference type="InterPro" id="IPR051258">
    <property type="entry name" value="Diverse_Substrate_Transporter"/>
</dbReference>
<evidence type="ECO:0000313" key="9">
    <source>
        <dbReference type="EMBL" id="MBS7527561.1"/>
    </source>
</evidence>
<name>A0ABS5PR69_9FIRM</name>
<feature type="domain" description="EamA" evidence="8">
    <location>
        <begin position="11"/>
        <end position="139"/>
    </location>
</feature>
<feature type="domain" description="EamA" evidence="8">
    <location>
        <begin position="149"/>
        <end position="281"/>
    </location>
</feature>
<comment type="similarity">
    <text evidence="2">Belongs to the EamA transporter family.</text>
</comment>
<feature type="transmembrane region" description="Helical" evidence="7">
    <location>
        <begin position="12"/>
        <end position="28"/>
    </location>
</feature>
<keyword evidence="5 7" id="KW-1133">Transmembrane helix</keyword>
<feature type="transmembrane region" description="Helical" evidence="7">
    <location>
        <begin position="242"/>
        <end position="259"/>
    </location>
</feature>
<keyword evidence="4 7" id="KW-0812">Transmembrane</keyword>
<evidence type="ECO:0000256" key="5">
    <source>
        <dbReference type="ARBA" id="ARBA00022989"/>
    </source>
</evidence>
<dbReference type="PANTHER" id="PTHR42920">
    <property type="entry name" value="OS03G0707200 PROTEIN-RELATED"/>
    <property type="match status" value="1"/>
</dbReference>
<dbReference type="PANTHER" id="PTHR42920:SF5">
    <property type="entry name" value="EAMA DOMAIN-CONTAINING PROTEIN"/>
    <property type="match status" value="1"/>
</dbReference>
<keyword evidence="10" id="KW-1185">Reference proteome</keyword>
<evidence type="ECO:0000259" key="8">
    <source>
        <dbReference type="Pfam" id="PF00892"/>
    </source>
</evidence>
<dbReference type="SUPFAM" id="SSF103481">
    <property type="entry name" value="Multidrug resistance efflux transporter EmrE"/>
    <property type="match status" value="2"/>
</dbReference>
<reference evidence="9 10" key="1">
    <citation type="submission" date="2021-05" db="EMBL/GenBank/DDBJ databases">
        <title>Fusibacter ferrireducens sp. nov., an anaerobic, sulfur- and Fe-reducing bacterium isolated from the mangrove sediment.</title>
        <authorList>
            <person name="Qiu D."/>
        </authorList>
    </citation>
    <scope>NUCLEOTIDE SEQUENCE [LARGE SCALE GENOMIC DNA]</scope>
    <source>
        <strain evidence="9 10">DSM 12116</strain>
    </source>
</reference>
<dbReference type="RefSeq" id="WP_213237423.1">
    <property type="nucleotide sequence ID" value="NZ_JAHBCL010000022.1"/>
</dbReference>
<keyword evidence="6 7" id="KW-0472">Membrane</keyword>
<evidence type="ECO:0000256" key="2">
    <source>
        <dbReference type="ARBA" id="ARBA00007362"/>
    </source>
</evidence>
<comment type="caution">
    <text evidence="9">The sequence shown here is derived from an EMBL/GenBank/DDBJ whole genome shotgun (WGS) entry which is preliminary data.</text>
</comment>
<feature type="transmembrane region" description="Helical" evidence="7">
    <location>
        <begin position="265"/>
        <end position="283"/>
    </location>
</feature>
<feature type="transmembrane region" description="Helical" evidence="7">
    <location>
        <begin position="179"/>
        <end position="197"/>
    </location>
</feature>
<accession>A0ABS5PR69</accession>
<feature type="transmembrane region" description="Helical" evidence="7">
    <location>
        <begin position="148"/>
        <end position="167"/>
    </location>
</feature>
<evidence type="ECO:0000313" key="10">
    <source>
        <dbReference type="Proteomes" id="UP000746471"/>
    </source>
</evidence>
<evidence type="ECO:0000256" key="7">
    <source>
        <dbReference type="SAM" id="Phobius"/>
    </source>
</evidence>
<dbReference type="InterPro" id="IPR037185">
    <property type="entry name" value="EmrE-like"/>
</dbReference>
<evidence type="ECO:0000256" key="3">
    <source>
        <dbReference type="ARBA" id="ARBA00022475"/>
    </source>
</evidence>
<feature type="transmembrane region" description="Helical" evidence="7">
    <location>
        <begin position="68"/>
        <end position="91"/>
    </location>
</feature>
<dbReference type="EMBL" id="JAHBCL010000022">
    <property type="protein sequence ID" value="MBS7527561.1"/>
    <property type="molecule type" value="Genomic_DNA"/>
</dbReference>
<evidence type="ECO:0000256" key="4">
    <source>
        <dbReference type="ARBA" id="ARBA00022692"/>
    </source>
</evidence>
<protein>
    <submittedName>
        <fullName evidence="9">DMT family transporter</fullName>
    </submittedName>
</protein>
<feature type="transmembrane region" description="Helical" evidence="7">
    <location>
        <begin position="34"/>
        <end position="56"/>
    </location>
</feature>
<proteinExistence type="inferred from homology"/>
<dbReference type="Gene3D" id="1.10.3730.20">
    <property type="match status" value="1"/>
</dbReference>
<feature type="transmembrane region" description="Helical" evidence="7">
    <location>
        <begin position="97"/>
        <end position="115"/>
    </location>
</feature>
<dbReference type="Proteomes" id="UP000746471">
    <property type="component" value="Unassembled WGS sequence"/>
</dbReference>
<comment type="subcellular location">
    <subcellularLocation>
        <location evidence="1">Cell membrane</location>
        <topology evidence="1">Multi-pass membrane protein</topology>
    </subcellularLocation>
</comment>
<evidence type="ECO:0000256" key="6">
    <source>
        <dbReference type="ARBA" id="ARBA00023136"/>
    </source>
</evidence>
<sequence length="301" mass="32984">MKDKHLTLFSDAALLLVAALWGGGFIAVKDGLNALTPMVLAALRFMIATIIFTIFFHRRIGGITRSEWLKGSIVGFFLFLGFAFQTVGLQYTTASKQGFLTATYVIMVPLIHWGISRKMPKKKVFLGSALTFVGIGLVSYQGALSLNAGDTLTLICAVFFALHIIAIDAFGKGMSSLKLSYLQMLVASVLFVVSAIFMEPLPRELSWQAWRAVLYLGAFSTCLCFTLQTVAQRHTPPSHASMLLSLESIFAAIFGILILDEVMTSRMIFGCALIFIAILLIELQLPKRKSISVEPAEAKTQ</sequence>
<gene>
    <name evidence="9" type="ORF">KHM83_12825</name>
</gene>
<keyword evidence="3" id="KW-1003">Cell membrane</keyword>
<dbReference type="Pfam" id="PF00892">
    <property type="entry name" value="EamA"/>
    <property type="match status" value="2"/>
</dbReference>
<feature type="transmembrane region" description="Helical" evidence="7">
    <location>
        <begin position="209"/>
        <end position="230"/>
    </location>
</feature>
<feature type="transmembrane region" description="Helical" evidence="7">
    <location>
        <begin position="124"/>
        <end position="142"/>
    </location>
</feature>
<organism evidence="9 10">
    <name type="scientific">Fusibacter paucivorans</name>
    <dbReference type="NCBI Taxonomy" id="76009"/>
    <lineage>
        <taxon>Bacteria</taxon>
        <taxon>Bacillati</taxon>
        <taxon>Bacillota</taxon>
        <taxon>Clostridia</taxon>
        <taxon>Eubacteriales</taxon>
        <taxon>Eubacteriales Family XII. Incertae Sedis</taxon>
        <taxon>Fusibacter</taxon>
    </lineage>
</organism>
<evidence type="ECO:0000256" key="1">
    <source>
        <dbReference type="ARBA" id="ARBA00004651"/>
    </source>
</evidence>